<proteinExistence type="inferred from homology"/>
<dbReference type="PANTHER" id="PTHR11552:SF147">
    <property type="entry name" value="CHOLINE DEHYDROGENASE, MITOCHONDRIAL"/>
    <property type="match status" value="1"/>
</dbReference>
<organism evidence="8 9">
    <name type="scientific">Polycladospora coralii</name>
    <dbReference type="NCBI Taxonomy" id="2771432"/>
    <lineage>
        <taxon>Bacteria</taxon>
        <taxon>Bacillati</taxon>
        <taxon>Bacillota</taxon>
        <taxon>Bacilli</taxon>
        <taxon>Bacillales</taxon>
        <taxon>Thermoactinomycetaceae</taxon>
        <taxon>Polycladospora</taxon>
    </lineage>
</organism>
<feature type="binding site" evidence="5">
    <location>
        <position position="498"/>
    </location>
    <ligand>
        <name>substrate</name>
    </ligand>
</feature>
<dbReference type="SUPFAM" id="SSF54373">
    <property type="entry name" value="FAD-linked reductases, C-terminal domain"/>
    <property type="match status" value="1"/>
</dbReference>
<protein>
    <submittedName>
        <fullName evidence="8">GMC family oxidoreductase</fullName>
    </submittedName>
</protein>
<sequence>MKPTPTPALTFDYIVLGAGSAGAIVAKKLSDNRSNSVLLLEAGTNMTSETLNPQFEDAEDQALNNRFAYNALTKREPVLNEQQAYQSGRLVGGGTQHNGSYATRGSKELYDEWAQMVGSQWSYKSVLPLFKEFENYTGSTQKPNQRGRNGPIFVRQELTKKNGTVGSTYAKATQQVTGVPLVDDYNTGINGCTFVRSQYYQKVLSKNNIIRQSTATGYLNASIVTQSNEFNSVGVGVNRNLLLITKATVNRVLLRKVNGGFIAYAVEFVDNGVSKVAYANKEIIVSSGNYSPVILQRSGIGGRQDLLRAGIEPILINENVGRNMQSHYALPMGIEIETSRLLQILRADPNQPFVFGAFLNRRSKTRSLQLQTVYNSFYLPASLVSLNNWKFNPKKPSNVMSMSLVILNPPSLGFVRAAHTDPEAYPEVQLNYFVGQQQFNEAVDAYLITYNIIRRARKLDPKGLFKVVAPAEEIFQIKNKDRRRIELLRFSKSTVRSYTHYAGQCRMSRSKADGVVDGHLRVHGVKNLRIADLCIAPKIPDGNPATAAMMIGLNCARFIQSNQ</sequence>
<feature type="binding site" evidence="5">
    <location>
        <position position="249"/>
    </location>
    <ligand>
        <name>FAD</name>
        <dbReference type="ChEBI" id="CHEBI:57692"/>
    </ligand>
</feature>
<evidence type="ECO:0000313" key="9">
    <source>
        <dbReference type="Proteomes" id="UP000661691"/>
    </source>
</evidence>
<evidence type="ECO:0000256" key="2">
    <source>
        <dbReference type="ARBA" id="ARBA00010790"/>
    </source>
</evidence>
<dbReference type="Pfam" id="PF05199">
    <property type="entry name" value="GMC_oxred_C"/>
    <property type="match status" value="1"/>
</dbReference>
<dbReference type="PANTHER" id="PTHR11552">
    <property type="entry name" value="GLUCOSE-METHANOL-CHOLINE GMC OXIDOREDUCTASE"/>
    <property type="match status" value="1"/>
</dbReference>
<keyword evidence="9" id="KW-1185">Reference proteome</keyword>
<reference evidence="8" key="1">
    <citation type="submission" date="2020-09" db="EMBL/GenBank/DDBJ databases">
        <title>A novel bacterium of genus Hazenella, isolated from South China Sea.</title>
        <authorList>
            <person name="Huang H."/>
            <person name="Mo K."/>
            <person name="Hu Y."/>
        </authorList>
    </citation>
    <scope>NUCLEOTIDE SEQUENCE</scope>
    <source>
        <strain evidence="8">IB182357</strain>
    </source>
</reference>
<feature type="domain" description="Glucose-methanol-choline oxidoreductase N-terminal" evidence="6">
    <location>
        <begin position="11"/>
        <end position="328"/>
    </location>
</feature>
<dbReference type="GO" id="GO:0016614">
    <property type="term" value="F:oxidoreductase activity, acting on CH-OH group of donors"/>
    <property type="evidence" value="ECO:0007669"/>
    <property type="project" value="InterPro"/>
</dbReference>
<keyword evidence="4 5" id="KW-0274">FAD</keyword>
<keyword evidence="3" id="KW-0285">Flavoprotein</keyword>
<dbReference type="Gene3D" id="3.50.50.60">
    <property type="entry name" value="FAD/NAD(P)-binding domain"/>
    <property type="match status" value="1"/>
</dbReference>
<dbReference type="Pfam" id="PF00732">
    <property type="entry name" value="GMC_oxred_N"/>
    <property type="match status" value="1"/>
</dbReference>
<feature type="domain" description="Glucose-methanol-choline oxidoreductase C-terminal" evidence="7">
    <location>
        <begin position="409"/>
        <end position="552"/>
    </location>
</feature>
<evidence type="ECO:0000256" key="5">
    <source>
        <dbReference type="PIRSR" id="PIRSR000137-2"/>
    </source>
</evidence>
<evidence type="ECO:0000256" key="4">
    <source>
        <dbReference type="ARBA" id="ARBA00022827"/>
    </source>
</evidence>
<evidence type="ECO:0000256" key="3">
    <source>
        <dbReference type="ARBA" id="ARBA00022630"/>
    </source>
</evidence>
<evidence type="ECO:0000259" key="7">
    <source>
        <dbReference type="Pfam" id="PF05199"/>
    </source>
</evidence>
<dbReference type="InterPro" id="IPR007867">
    <property type="entry name" value="GMC_OxRtase_C"/>
</dbReference>
<comment type="caution">
    <text evidence="8">The sequence shown here is derived from an EMBL/GenBank/DDBJ whole genome shotgun (WGS) entry which is preliminary data.</text>
</comment>
<dbReference type="SUPFAM" id="SSF51905">
    <property type="entry name" value="FAD/NAD(P)-binding domain"/>
    <property type="match status" value="1"/>
</dbReference>
<dbReference type="AlphaFoldDB" id="A0A926N625"/>
<comment type="cofactor">
    <cofactor evidence="1 5">
        <name>FAD</name>
        <dbReference type="ChEBI" id="CHEBI:57692"/>
    </cofactor>
</comment>
<dbReference type="InterPro" id="IPR012132">
    <property type="entry name" value="GMC_OxRdtase"/>
</dbReference>
<dbReference type="InterPro" id="IPR036188">
    <property type="entry name" value="FAD/NAD-bd_sf"/>
</dbReference>
<gene>
    <name evidence="8" type="ORF">IC620_04070</name>
</gene>
<name>A0A926N625_9BACL</name>
<evidence type="ECO:0000259" key="6">
    <source>
        <dbReference type="Pfam" id="PF00732"/>
    </source>
</evidence>
<comment type="similarity">
    <text evidence="2">Belongs to the GMC oxidoreductase family.</text>
</comment>
<evidence type="ECO:0000313" key="8">
    <source>
        <dbReference type="EMBL" id="MBD1371531.1"/>
    </source>
</evidence>
<dbReference type="PIRSF" id="PIRSF000137">
    <property type="entry name" value="Alcohol_oxidase"/>
    <property type="match status" value="1"/>
</dbReference>
<dbReference type="Gene3D" id="3.30.410.40">
    <property type="match status" value="1"/>
</dbReference>
<dbReference type="GO" id="GO:0050660">
    <property type="term" value="F:flavin adenine dinucleotide binding"/>
    <property type="evidence" value="ECO:0007669"/>
    <property type="project" value="InterPro"/>
</dbReference>
<evidence type="ECO:0000256" key="1">
    <source>
        <dbReference type="ARBA" id="ARBA00001974"/>
    </source>
</evidence>
<dbReference type="EMBL" id="JACXAH010000004">
    <property type="protein sequence ID" value="MBD1371531.1"/>
    <property type="molecule type" value="Genomic_DNA"/>
</dbReference>
<dbReference type="Proteomes" id="UP000661691">
    <property type="component" value="Unassembled WGS sequence"/>
</dbReference>
<dbReference type="InterPro" id="IPR000172">
    <property type="entry name" value="GMC_OxRdtase_N"/>
</dbReference>
<accession>A0A926N625</accession>